<protein>
    <submittedName>
        <fullName evidence="3">Uncharacterized protein</fullName>
    </submittedName>
</protein>
<evidence type="ECO:0000256" key="2">
    <source>
        <dbReference type="SAM" id="Phobius"/>
    </source>
</evidence>
<comment type="caution">
    <text evidence="3">The sequence shown here is derived from an EMBL/GenBank/DDBJ whole genome shotgun (WGS) entry which is preliminary data.</text>
</comment>
<name>A0ABV2WM58_9NOCA</name>
<dbReference type="EMBL" id="JBEYBF010000004">
    <property type="protein sequence ID" value="MEU1951965.1"/>
    <property type="molecule type" value="Genomic_DNA"/>
</dbReference>
<feature type="transmembrane region" description="Helical" evidence="2">
    <location>
        <begin position="247"/>
        <end position="269"/>
    </location>
</feature>
<proteinExistence type="predicted"/>
<gene>
    <name evidence="3" type="ORF">ABZ510_08880</name>
</gene>
<dbReference type="RefSeq" id="WP_356953846.1">
    <property type="nucleotide sequence ID" value="NZ_JBEYBD010000001.1"/>
</dbReference>
<evidence type="ECO:0000313" key="3">
    <source>
        <dbReference type="EMBL" id="MEU1951965.1"/>
    </source>
</evidence>
<accession>A0ABV2WM58</accession>
<feature type="transmembrane region" description="Helical" evidence="2">
    <location>
        <begin position="290"/>
        <end position="323"/>
    </location>
</feature>
<organism evidence="3 4">
    <name type="scientific">Nocardia rhamnosiphila</name>
    <dbReference type="NCBI Taxonomy" id="426716"/>
    <lineage>
        <taxon>Bacteria</taxon>
        <taxon>Bacillati</taxon>
        <taxon>Actinomycetota</taxon>
        <taxon>Actinomycetes</taxon>
        <taxon>Mycobacteriales</taxon>
        <taxon>Nocardiaceae</taxon>
        <taxon>Nocardia</taxon>
    </lineage>
</organism>
<sequence length="387" mass="41095">MDGRERAVPEPAGPAARDAGERNGHASPMVVGVVADPDLPVRLARELVQNLPAELARRGDPSRWQLEVLDDPFEAMYPDLEYLIDKAGRHVRDTAWDLALCLTDVPIRSDGEILVMSLDLRHRVALVSLPALGGLGIRQRLQKVAAVIVAALSAPDRRAAGRVVAEATVHVRRSRVRIDAEDSGVRVVRGRAAGYPALLAGMVRANRPWRLFVGLSAALGSALAGTAFGVLYSSIWQLANAMGTLRLTGVALASVIALTVWIVVGHGLWERRGPGKPAHGHDTALRNAGTAVTVGIGAGVFFVVLFLLTLAAVCLVIPPSYLASVLGGPVGFADYLMIAVMASALGTVAGAVGSGWEDDITVRKATYGYREQERRGLVARGDRPGRF</sequence>
<keyword evidence="2" id="KW-0812">Transmembrane</keyword>
<keyword evidence="4" id="KW-1185">Reference proteome</keyword>
<keyword evidence="2" id="KW-1133">Transmembrane helix</keyword>
<keyword evidence="2" id="KW-0472">Membrane</keyword>
<evidence type="ECO:0000313" key="4">
    <source>
        <dbReference type="Proteomes" id="UP001550628"/>
    </source>
</evidence>
<evidence type="ECO:0000256" key="1">
    <source>
        <dbReference type="SAM" id="MobiDB-lite"/>
    </source>
</evidence>
<feature type="transmembrane region" description="Helical" evidence="2">
    <location>
        <begin position="335"/>
        <end position="356"/>
    </location>
</feature>
<dbReference type="Proteomes" id="UP001550628">
    <property type="component" value="Unassembled WGS sequence"/>
</dbReference>
<reference evidence="3 4" key="1">
    <citation type="submission" date="2024-06" db="EMBL/GenBank/DDBJ databases">
        <title>The Natural Products Discovery Center: Release of the First 8490 Sequenced Strains for Exploring Actinobacteria Biosynthetic Diversity.</title>
        <authorList>
            <person name="Kalkreuter E."/>
            <person name="Kautsar S.A."/>
            <person name="Yang D."/>
            <person name="Bader C.D."/>
            <person name="Teijaro C.N."/>
            <person name="Fluegel L."/>
            <person name="Davis C.M."/>
            <person name="Simpson J.R."/>
            <person name="Lauterbach L."/>
            <person name="Steele A.D."/>
            <person name="Gui C."/>
            <person name="Meng S."/>
            <person name="Li G."/>
            <person name="Viehrig K."/>
            <person name="Ye F."/>
            <person name="Su P."/>
            <person name="Kiefer A.F."/>
            <person name="Nichols A."/>
            <person name="Cepeda A.J."/>
            <person name="Yan W."/>
            <person name="Fan B."/>
            <person name="Jiang Y."/>
            <person name="Adhikari A."/>
            <person name="Zheng C.-J."/>
            <person name="Schuster L."/>
            <person name="Cowan T.M."/>
            <person name="Smanski M.J."/>
            <person name="Chevrette M.G."/>
            <person name="De Carvalho L.P.S."/>
            <person name="Shen B."/>
        </authorList>
    </citation>
    <scope>NUCLEOTIDE SEQUENCE [LARGE SCALE GENOMIC DNA]</scope>
    <source>
        <strain evidence="3 4">NPDC019708</strain>
    </source>
</reference>
<feature type="region of interest" description="Disordered" evidence="1">
    <location>
        <begin position="1"/>
        <end position="24"/>
    </location>
</feature>
<feature type="transmembrane region" description="Helical" evidence="2">
    <location>
        <begin position="211"/>
        <end position="235"/>
    </location>
</feature>